<sequence>MKCEICGYEIESGTNCPYCGSPLPQMASSAEVTAEVQTDHAQPDAAATALVAPVQRKPFGAGKVVLTVFLSILGGLLIVFLTCSLVSRWNPFHINEVFDSLTQDHEEDPNPFSDHFWEWNGDHGEWY</sequence>
<evidence type="ECO:0000313" key="3">
    <source>
        <dbReference type="EMBL" id="MDM8156223.1"/>
    </source>
</evidence>
<reference evidence="4" key="1">
    <citation type="submission" date="2023-06" db="EMBL/GenBank/DDBJ databases">
        <title>Identification and characterization of horizontal gene transfer across gut microbiota members of farm animals based on homology search.</title>
        <authorList>
            <person name="Zeman M."/>
            <person name="Kubasova T."/>
            <person name="Jahodarova E."/>
            <person name="Nykrynova M."/>
            <person name="Rychlik I."/>
        </authorList>
    </citation>
    <scope>NUCLEOTIDE SEQUENCE [LARGE SCALE GENOMIC DNA]</scope>
    <source>
        <strain evidence="4">ET39</strain>
    </source>
</reference>
<feature type="domain" description="WWE" evidence="2">
    <location>
        <begin position="103"/>
        <end position="127"/>
    </location>
</feature>
<proteinExistence type="predicted"/>
<name>A0ABT7UB81_9FIRM</name>
<evidence type="ECO:0000313" key="4">
    <source>
        <dbReference type="Proteomes" id="UP001529340"/>
    </source>
</evidence>
<evidence type="ECO:0000256" key="1">
    <source>
        <dbReference type="SAM" id="Phobius"/>
    </source>
</evidence>
<reference evidence="3 4" key="2">
    <citation type="submission" date="2023-06" db="EMBL/GenBank/DDBJ databases">
        <title>Identification and characterization of horizontal gene transfer across gut microbiota members of farm animals based on homology search.</title>
        <authorList>
            <person name="Schwarzerova J."/>
            <person name="Nykrynova M."/>
            <person name="Jureckova K."/>
            <person name="Cejkova D."/>
            <person name="Rychlik I."/>
        </authorList>
    </citation>
    <scope>NUCLEOTIDE SEQUENCE [LARGE SCALE GENOMIC DNA]</scope>
    <source>
        <strain evidence="3 4">ET39</strain>
    </source>
</reference>
<reference evidence="3 4" key="3">
    <citation type="submission" date="2023-06" db="EMBL/GenBank/DDBJ databases">
        <authorList>
            <person name="Zeman M."/>
            <person name="Kubasova T."/>
            <person name="Jahodarova E."/>
            <person name="Nykrynova M."/>
            <person name="Rychlik I."/>
        </authorList>
    </citation>
    <scope>NUCLEOTIDE SEQUENCE [LARGE SCALE GENOMIC DNA]</scope>
    <source>
        <strain evidence="3 4">ET39</strain>
    </source>
</reference>
<keyword evidence="4" id="KW-1185">Reference proteome</keyword>
<accession>A0ABT7UB81</accession>
<comment type="caution">
    <text evidence="3">The sequence shown here is derived from an EMBL/GenBank/DDBJ whole genome shotgun (WGS) entry which is preliminary data.</text>
</comment>
<evidence type="ECO:0000259" key="2">
    <source>
        <dbReference type="PROSITE" id="PS50918"/>
    </source>
</evidence>
<keyword evidence="1" id="KW-1133">Transmembrane helix</keyword>
<dbReference type="Proteomes" id="UP001529340">
    <property type="component" value="Unassembled WGS sequence"/>
</dbReference>
<organism evidence="3 4">
    <name type="scientific">Amedibacillus dolichus</name>
    <dbReference type="NCBI Taxonomy" id="31971"/>
    <lineage>
        <taxon>Bacteria</taxon>
        <taxon>Bacillati</taxon>
        <taxon>Bacillota</taxon>
        <taxon>Erysipelotrichia</taxon>
        <taxon>Erysipelotrichales</taxon>
        <taxon>Erysipelotrichaceae</taxon>
        <taxon>Amedibacillus</taxon>
    </lineage>
</organism>
<protein>
    <recommendedName>
        <fullName evidence="2">WWE domain-containing protein</fullName>
    </recommendedName>
</protein>
<gene>
    <name evidence="3" type="ORF">QUV96_01065</name>
</gene>
<dbReference type="EMBL" id="JAUDCG010000003">
    <property type="protein sequence ID" value="MDM8156223.1"/>
    <property type="molecule type" value="Genomic_DNA"/>
</dbReference>
<keyword evidence="1" id="KW-0472">Membrane</keyword>
<keyword evidence="1" id="KW-0812">Transmembrane</keyword>
<dbReference type="PROSITE" id="PS50918">
    <property type="entry name" value="WWE"/>
    <property type="match status" value="1"/>
</dbReference>
<feature type="transmembrane region" description="Helical" evidence="1">
    <location>
        <begin position="64"/>
        <end position="87"/>
    </location>
</feature>
<dbReference type="RefSeq" id="WP_289606693.1">
    <property type="nucleotide sequence ID" value="NZ_JAUDCG010000003.1"/>
</dbReference>
<dbReference type="InterPro" id="IPR004170">
    <property type="entry name" value="WWE_dom"/>
</dbReference>